<dbReference type="InterPro" id="IPR011991">
    <property type="entry name" value="ArsR-like_HTH"/>
</dbReference>
<dbReference type="GO" id="GO:0003677">
    <property type="term" value="F:DNA binding"/>
    <property type="evidence" value="ECO:0007669"/>
    <property type="project" value="UniProtKB-KW"/>
</dbReference>
<evidence type="ECO:0000256" key="1">
    <source>
        <dbReference type="ARBA" id="ARBA00023125"/>
    </source>
</evidence>
<dbReference type="CDD" id="cd00090">
    <property type="entry name" value="HTH_ARSR"/>
    <property type="match status" value="1"/>
</dbReference>
<name>A0A223CXC1_9BACL</name>
<accession>A0A223CXC1</accession>
<evidence type="ECO:0000313" key="5">
    <source>
        <dbReference type="Proteomes" id="UP000214688"/>
    </source>
</evidence>
<dbReference type="OrthoDB" id="2381240at2"/>
<sequence length="292" mass="32513">MRGLKKPLSFSTKCRLVYTKVVIAVRTAIQESILKLLHERRSTYAHPLNSQAISEVLNITPSYVREQMSLLQRENQVAVRRGPKGGYYQVAKEKTLRLQWNDAVTEHEAGTFLHVYQQLLQQANEAEQIITGLMINGVEVLPDSVAGMAHTEIAEAVVQTKPMPEFAGDLIATALDYLPNLQQGLVRIANLMQEGREQEAHELFLQAVDGLEWLDSCLGGLGGWMAQKGDTTLQQLHGMYQGQLSDLSELMEQKSITEISDLLEYELSETVANAKASLSELQSFLDTVGKES</sequence>
<dbReference type="Gene3D" id="1.10.10.10">
    <property type="entry name" value="Winged helix-like DNA-binding domain superfamily/Winged helix DNA-binding domain"/>
    <property type="match status" value="1"/>
</dbReference>
<dbReference type="KEGG" id="tab:CIG75_02395"/>
<feature type="domain" description="Winged helix-turn-helix transcription repressor HrcA DNA-binding" evidence="2">
    <location>
        <begin position="27"/>
        <end position="89"/>
    </location>
</feature>
<feature type="domain" description="DUF8042" evidence="3">
    <location>
        <begin position="169"/>
        <end position="276"/>
    </location>
</feature>
<dbReference type="InterPro" id="IPR036390">
    <property type="entry name" value="WH_DNA-bd_sf"/>
</dbReference>
<dbReference type="InterPro" id="IPR036388">
    <property type="entry name" value="WH-like_DNA-bd_sf"/>
</dbReference>
<gene>
    <name evidence="4" type="ORF">CIG75_02395</name>
</gene>
<dbReference type="SUPFAM" id="SSF46785">
    <property type="entry name" value="Winged helix' DNA-binding domain"/>
    <property type="match status" value="1"/>
</dbReference>
<keyword evidence="1" id="KW-0238">DNA-binding</keyword>
<dbReference type="Proteomes" id="UP000214688">
    <property type="component" value="Chromosome"/>
</dbReference>
<keyword evidence="5" id="KW-1185">Reference proteome</keyword>
<protein>
    <submittedName>
        <fullName evidence="4">Uncharacterized protein</fullName>
    </submittedName>
</protein>
<dbReference type="InterPro" id="IPR058355">
    <property type="entry name" value="DUF8042"/>
</dbReference>
<evidence type="ECO:0000259" key="3">
    <source>
        <dbReference type="Pfam" id="PF26154"/>
    </source>
</evidence>
<dbReference type="AlphaFoldDB" id="A0A223CXC1"/>
<evidence type="ECO:0000259" key="2">
    <source>
        <dbReference type="Pfam" id="PF03444"/>
    </source>
</evidence>
<dbReference type="EMBL" id="CP022657">
    <property type="protein sequence ID" value="ASS73941.1"/>
    <property type="molecule type" value="Genomic_DNA"/>
</dbReference>
<organism evidence="4 5">
    <name type="scientific">Tumebacillus algifaecis</name>
    <dbReference type="NCBI Taxonomy" id="1214604"/>
    <lineage>
        <taxon>Bacteria</taxon>
        <taxon>Bacillati</taxon>
        <taxon>Bacillota</taxon>
        <taxon>Bacilli</taxon>
        <taxon>Bacillales</taxon>
        <taxon>Alicyclobacillaceae</taxon>
        <taxon>Tumebacillus</taxon>
    </lineage>
</organism>
<dbReference type="InterPro" id="IPR005104">
    <property type="entry name" value="WHTH_HrcA_DNA-bd"/>
</dbReference>
<dbReference type="Pfam" id="PF26154">
    <property type="entry name" value="DUF8042"/>
    <property type="match status" value="1"/>
</dbReference>
<evidence type="ECO:0000313" key="4">
    <source>
        <dbReference type="EMBL" id="ASS73941.1"/>
    </source>
</evidence>
<dbReference type="Pfam" id="PF03444">
    <property type="entry name" value="WHD_HrcA"/>
    <property type="match status" value="1"/>
</dbReference>
<reference evidence="4 5" key="1">
    <citation type="journal article" date="2015" name="Int. J. Syst. Evol. Microbiol.">
        <title>Tumebacillus algifaecis sp. nov., isolated from decomposing algal scum.</title>
        <authorList>
            <person name="Wu Y.F."/>
            <person name="Zhang B."/>
            <person name="Xing P."/>
            <person name="Wu Q.L."/>
            <person name="Liu S.J."/>
        </authorList>
    </citation>
    <scope>NUCLEOTIDE SEQUENCE [LARGE SCALE GENOMIC DNA]</scope>
    <source>
        <strain evidence="4 5">THMBR28</strain>
    </source>
</reference>
<proteinExistence type="predicted"/>
<dbReference type="GO" id="GO:0006355">
    <property type="term" value="P:regulation of DNA-templated transcription"/>
    <property type="evidence" value="ECO:0007669"/>
    <property type="project" value="InterPro"/>
</dbReference>